<keyword evidence="1" id="KW-0732">Signal</keyword>
<sequence>MRQVKYFLFGIFLSCSSFAFAQTYQGELEVLIFDDFSHNQSKTIYQLHEGDEVYILNLPNTIDKANLLSGKTVIIEGQEVQGVKEKTIKVDSLTIPNKTSFSELPNENPAIYETRKVLALLVNFTNMQATTTVSTNTVDSILYTSTRSTRANFQRSSFNQVNFIRDTNSDGKPDIYVINLNYAASGCNYNQWAIDARNAATRAGINLSLYRHHMFVIPQNVSCNWGGLGHLGCGTTCSTWVRAYSPSQVYSQLIYTHELGHNLGMNHAATDTNNDGVSDSEYGDAACIMGTGDFQYYKEVNAPHRDKMQWFASFPNRIANVTAGSYTLYPLEAGVTGTGLLALKVKKNATDTYYISYRKNIGPFGSGAAPYLDKISIHRTRTGDAHTYFIRTLSAGQTFADLSNNVKVTAVVIGGNVAIVNIN</sequence>
<accession>A0A378JLU7</accession>
<organism evidence="3 4">
    <name type="scientific">Legionella busanensis</name>
    <dbReference type="NCBI Taxonomy" id="190655"/>
    <lineage>
        <taxon>Bacteria</taxon>
        <taxon>Pseudomonadati</taxon>
        <taxon>Pseudomonadota</taxon>
        <taxon>Gammaproteobacteria</taxon>
        <taxon>Legionellales</taxon>
        <taxon>Legionellaceae</taxon>
        <taxon>Legionella</taxon>
    </lineage>
</organism>
<dbReference type="EMBL" id="UGOD01000001">
    <property type="protein sequence ID" value="STX51273.1"/>
    <property type="molecule type" value="Genomic_DNA"/>
</dbReference>
<dbReference type="InterPro" id="IPR024079">
    <property type="entry name" value="MetalloPept_cat_dom_sf"/>
</dbReference>
<dbReference type="Gene3D" id="3.40.390.10">
    <property type="entry name" value="Collagenase (Catalytic Domain)"/>
    <property type="match status" value="1"/>
</dbReference>
<name>A0A378JLU7_9GAMM</name>
<reference evidence="3 4" key="1">
    <citation type="submission" date="2018-06" db="EMBL/GenBank/DDBJ databases">
        <authorList>
            <consortium name="Pathogen Informatics"/>
            <person name="Doyle S."/>
        </authorList>
    </citation>
    <scope>NUCLEOTIDE SEQUENCE [LARGE SCALE GENOMIC DNA]</scope>
    <source>
        <strain evidence="3 4">NCTC13316</strain>
    </source>
</reference>
<proteinExistence type="predicted"/>
<gene>
    <name evidence="3" type="ORF">NCTC13316_01368</name>
</gene>
<feature type="domain" description="Peptidase M11 gametolysin" evidence="2">
    <location>
        <begin position="117"/>
        <end position="381"/>
    </location>
</feature>
<dbReference type="AlphaFoldDB" id="A0A378JLU7"/>
<evidence type="ECO:0000256" key="1">
    <source>
        <dbReference type="SAM" id="SignalP"/>
    </source>
</evidence>
<dbReference type="RefSeq" id="WP_160116170.1">
    <property type="nucleotide sequence ID" value="NZ_CAAAHP010000001.1"/>
</dbReference>
<feature type="chain" id="PRO_5016631779" evidence="1">
    <location>
        <begin position="22"/>
        <end position="423"/>
    </location>
</feature>
<evidence type="ECO:0000313" key="4">
    <source>
        <dbReference type="Proteomes" id="UP000254794"/>
    </source>
</evidence>
<dbReference type="GO" id="GO:0008237">
    <property type="term" value="F:metallopeptidase activity"/>
    <property type="evidence" value="ECO:0007669"/>
    <property type="project" value="InterPro"/>
</dbReference>
<dbReference type="OrthoDB" id="5904383at2"/>
<dbReference type="InterPro" id="IPR008752">
    <property type="entry name" value="Peptidase_M11"/>
</dbReference>
<protein>
    <submittedName>
        <fullName evidence="3">Gametolysin peptidase M11</fullName>
    </submittedName>
</protein>
<evidence type="ECO:0000259" key="2">
    <source>
        <dbReference type="Pfam" id="PF05548"/>
    </source>
</evidence>
<feature type="signal peptide" evidence="1">
    <location>
        <begin position="1"/>
        <end position="21"/>
    </location>
</feature>
<dbReference type="SUPFAM" id="SSF55486">
    <property type="entry name" value="Metalloproteases ('zincins'), catalytic domain"/>
    <property type="match status" value="1"/>
</dbReference>
<evidence type="ECO:0000313" key="3">
    <source>
        <dbReference type="EMBL" id="STX51273.1"/>
    </source>
</evidence>
<keyword evidence="4" id="KW-1185">Reference proteome</keyword>
<dbReference type="Proteomes" id="UP000254794">
    <property type="component" value="Unassembled WGS sequence"/>
</dbReference>
<dbReference type="Pfam" id="PF05548">
    <property type="entry name" value="Peptidase_M11"/>
    <property type="match status" value="1"/>
</dbReference>